<dbReference type="EMBL" id="CAJHOE010000002">
    <property type="protein sequence ID" value="CAD7287935.1"/>
    <property type="molecule type" value="Genomic_DNA"/>
</dbReference>
<evidence type="ECO:0000256" key="1">
    <source>
        <dbReference type="ARBA" id="ARBA00022679"/>
    </source>
</evidence>
<dbReference type="EC" id="2.3.1.183" evidence="4"/>
<organism evidence="4 5">
    <name type="scientific">Campylobacter suis</name>
    <dbReference type="NCBI Taxonomy" id="2790657"/>
    <lineage>
        <taxon>Bacteria</taxon>
        <taxon>Pseudomonadati</taxon>
        <taxon>Campylobacterota</taxon>
        <taxon>Epsilonproteobacteria</taxon>
        <taxon>Campylobacterales</taxon>
        <taxon>Campylobacteraceae</taxon>
        <taxon>Campylobacter</taxon>
    </lineage>
</organism>
<dbReference type="SUPFAM" id="SSF55729">
    <property type="entry name" value="Acyl-CoA N-acyltransferases (Nat)"/>
    <property type="match status" value="1"/>
</dbReference>
<reference evidence="4 5" key="1">
    <citation type="submission" date="2020-11" db="EMBL/GenBank/DDBJ databases">
        <authorList>
            <person name="Peeters C."/>
        </authorList>
    </citation>
    <scope>NUCLEOTIDE SEQUENCE [LARGE SCALE GENOMIC DNA]</scope>
    <source>
        <strain evidence="4 5">LMG 8286</strain>
    </source>
</reference>
<name>A0ABM8Q544_9BACT</name>
<dbReference type="Proteomes" id="UP000789359">
    <property type="component" value="Unassembled WGS sequence"/>
</dbReference>
<keyword evidence="1 4" id="KW-0808">Transferase</keyword>
<proteinExistence type="predicted"/>
<dbReference type="PANTHER" id="PTHR43072:SF23">
    <property type="entry name" value="UPF0039 PROTEIN C11D3.02C"/>
    <property type="match status" value="1"/>
</dbReference>
<sequence length="191" mass="21943">MNELEFSIACPSDASKLLEIYAPYITDTAITFEYEVPSVPEFSQRIEKILTSYPFIVAKRDNKFIGYAYASAFKERAAYDWAVEVSVYVAQNEHGRGVGKALYAKLEDILKVMGVLNLNACISVSSQNDEFLDDTSVRFHEHLGYELVGEFKQCGFKFGRWYNMIWMQKMIGEHTSKPTKVRKFSELEDKL</sequence>
<protein>
    <submittedName>
        <fullName evidence="4">Phosphinothricin N-acetyltransferase</fullName>
        <ecNumber evidence="4">2.3.1.183</ecNumber>
    </submittedName>
</protein>
<evidence type="ECO:0000259" key="3">
    <source>
        <dbReference type="PROSITE" id="PS51186"/>
    </source>
</evidence>
<feature type="domain" description="N-acetyltransferase" evidence="3">
    <location>
        <begin position="4"/>
        <end position="172"/>
    </location>
</feature>
<evidence type="ECO:0000313" key="5">
    <source>
        <dbReference type="Proteomes" id="UP000789359"/>
    </source>
</evidence>
<gene>
    <name evidence="4" type="primary">pat</name>
    <name evidence="4" type="ORF">LMG8286_01019</name>
</gene>
<dbReference type="GO" id="GO:0102971">
    <property type="term" value="F:phosphinothricin N-acetyltransferase activity"/>
    <property type="evidence" value="ECO:0007669"/>
    <property type="project" value="UniProtKB-EC"/>
</dbReference>
<keyword evidence="2 4" id="KW-0012">Acyltransferase</keyword>
<comment type="caution">
    <text evidence="4">The sequence shown here is derived from an EMBL/GenBank/DDBJ whole genome shotgun (WGS) entry which is preliminary data.</text>
</comment>
<evidence type="ECO:0000313" key="4">
    <source>
        <dbReference type="EMBL" id="CAD7287935.1"/>
    </source>
</evidence>
<keyword evidence="5" id="KW-1185">Reference proteome</keyword>
<evidence type="ECO:0000256" key="2">
    <source>
        <dbReference type="ARBA" id="ARBA00023315"/>
    </source>
</evidence>
<dbReference type="InterPro" id="IPR016181">
    <property type="entry name" value="Acyl_CoA_acyltransferase"/>
</dbReference>
<dbReference type="InterPro" id="IPR000182">
    <property type="entry name" value="GNAT_dom"/>
</dbReference>
<dbReference type="Pfam" id="PF13420">
    <property type="entry name" value="Acetyltransf_4"/>
    <property type="match status" value="1"/>
</dbReference>
<dbReference type="Gene3D" id="3.40.630.30">
    <property type="match status" value="1"/>
</dbReference>
<dbReference type="CDD" id="cd04301">
    <property type="entry name" value="NAT_SF"/>
    <property type="match status" value="1"/>
</dbReference>
<dbReference type="PANTHER" id="PTHR43072">
    <property type="entry name" value="N-ACETYLTRANSFERASE"/>
    <property type="match status" value="1"/>
</dbReference>
<dbReference type="PROSITE" id="PS51186">
    <property type="entry name" value="GNAT"/>
    <property type="match status" value="1"/>
</dbReference>
<dbReference type="RefSeq" id="WP_230056789.1">
    <property type="nucleotide sequence ID" value="NZ_CAJHOE010000002.1"/>
</dbReference>
<accession>A0ABM8Q544</accession>